<evidence type="ECO:0000259" key="2">
    <source>
        <dbReference type="PROSITE" id="PS51272"/>
    </source>
</evidence>
<protein>
    <submittedName>
        <fullName evidence="3">Ig-like domain-containing protein</fullName>
    </submittedName>
</protein>
<proteinExistence type="predicted"/>
<dbReference type="Pfam" id="PF13205">
    <property type="entry name" value="Big_5"/>
    <property type="match status" value="2"/>
</dbReference>
<dbReference type="EMBL" id="JARTLD010000016">
    <property type="protein sequence ID" value="MED5017052.1"/>
    <property type="molecule type" value="Genomic_DNA"/>
</dbReference>
<evidence type="ECO:0000256" key="1">
    <source>
        <dbReference type="ARBA" id="ARBA00022729"/>
    </source>
</evidence>
<dbReference type="InterPro" id="IPR001119">
    <property type="entry name" value="SLH_dom"/>
</dbReference>
<reference evidence="3 4" key="1">
    <citation type="submission" date="2023-03" db="EMBL/GenBank/DDBJ databases">
        <title>Bacillus Genome Sequencing.</title>
        <authorList>
            <person name="Dunlap C."/>
        </authorList>
    </citation>
    <scope>NUCLEOTIDE SEQUENCE [LARGE SCALE GENOMIC DNA]</scope>
    <source>
        <strain evidence="3 4">NRS-52</strain>
    </source>
</reference>
<dbReference type="PROSITE" id="PS51272">
    <property type="entry name" value="SLH"/>
    <property type="match status" value="2"/>
</dbReference>
<comment type="caution">
    <text evidence="3">The sequence shown here is derived from an EMBL/GenBank/DDBJ whole genome shotgun (WGS) entry which is preliminary data.</text>
</comment>
<evidence type="ECO:0000313" key="3">
    <source>
        <dbReference type="EMBL" id="MED5017052.1"/>
    </source>
</evidence>
<dbReference type="InterPro" id="IPR032812">
    <property type="entry name" value="SbsA_Ig"/>
</dbReference>
<feature type="domain" description="SLH" evidence="2">
    <location>
        <begin position="43"/>
        <end position="103"/>
    </location>
</feature>
<feature type="domain" description="SLH" evidence="2">
    <location>
        <begin position="105"/>
        <end position="170"/>
    </location>
</feature>
<gene>
    <name evidence="3" type="ORF">P9847_06990</name>
</gene>
<dbReference type="Proteomes" id="UP001343257">
    <property type="component" value="Unassembled WGS sequence"/>
</dbReference>
<dbReference type="RefSeq" id="WP_328276479.1">
    <property type="nucleotide sequence ID" value="NZ_JARTLD010000016.1"/>
</dbReference>
<dbReference type="Gene3D" id="2.60.40.1220">
    <property type="match status" value="6"/>
</dbReference>
<evidence type="ECO:0000313" key="4">
    <source>
        <dbReference type="Proteomes" id="UP001343257"/>
    </source>
</evidence>
<dbReference type="InterPro" id="IPR014755">
    <property type="entry name" value="Cu-Rt/internalin_Ig-like"/>
</dbReference>
<name>A0ABU6PRM3_9BACL</name>
<sequence length="1091" mass="115249">MSNKSYPIKENSNVMKVQGGEQKVMKKILTVALSTAMAFSMFASVAFGDSATAVTPQEKFDALAAKGIFNGYPDKQAHLEKDMTRAEFAKVITKLLGLKEVTGTLSYKDAGYDAKNWAVPYIEAVTAAGIMEGQDTVKKIFNYNGKVTVQEMAAVLVRALKLEVPADASNSASDWAKGYVQAVIDKGLISKDLNFQANASRSQLVEAAYAIDQLQNVSVKSYEVSDAGKTVTFTLNTGEVVKVTLDKALEANKETEVKYTAKDGVERVAKVTYVVTDATKVDKVSASNLREVVVAFDGEVDPTTAEDESNYSINKNINVKGASLSADKKTVTLTVESTTNSEKGLVNQTEYQLNVTNVRSGGKVINASDVKFTPVDAALPTADSAEALGNKAIKVTFSEPVVPSSVTANNFKLDGASVVGTIDVSGRVVVVKMYSAIATGEHTVTVAGVKDYSGLANVSSDLKVNVIEDKVAPTVSVEKATFEEVTLKFSEPVDKATVIAGNIYWLDSTTKRYASSVEAISDDTYKVKFSANPLKYATSLYVSNVSDYSGNVIAAGTTVAVNPVVDQTRPEVVSVKFVDGSSSDFDVKFTKDLKKDTAEAPANYVIKKADGTVVSQFKTAQQTDNKTVRVHLYNALSAGTEYTLEVSNVADATTLHNVMLPYSTNITLGDVTPPELKGASKSSTAQRLVVTYNEAMATSGTGSILEKTNYIYYKGGTYTPGTKTYSGGQWTSLPGDASIIASSDSKSAIIIFPTDFNLDTVTGIRVTSVKDLAGNTLKGLVAETNVAPYSDVTATSAKATASNKIEVVFSENIQSATASDFVVRAGGSPVSVIGAAIDGDTVTLTLADDMAANATIGGNAVDVTVVANGNIVTPAGAKVTAAVNKTVADGISPSIKSISKVVNGKATVTFNENVTIPANGKYDFEVLANGNTLTLDTDYKVVNISANSVDIELQTVALTKYKGKVLDVRIRPYPQFITDTATPDANVVAGGSSFFSAYIPSDYTAPTVSSVDASTSTSLVLTLSEPATVSFDNSSVFKKATVDANDANKVTISSTTAAVTGNQIKFTLTDSDGNNTSYIFEYDGTDWNEVN</sequence>
<organism evidence="3 4">
    <name type="scientific">Paenibacillus chibensis</name>
    <dbReference type="NCBI Taxonomy" id="59846"/>
    <lineage>
        <taxon>Bacteria</taxon>
        <taxon>Bacillati</taxon>
        <taxon>Bacillota</taxon>
        <taxon>Bacilli</taxon>
        <taxon>Bacillales</taxon>
        <taxon>Paenibacillaceae</taxon>
        <taxon>Paenibacillus</taxon>
    </lineage>
</organism>
<keyword evidence="1" id="KW-0732">Signal</keyword>
<accession>A0ABU6PRM3</accession>
<dbReference type="Pfam" id="PF00395">
    <property type="entry name" value="SLH"/>
    <property type="match status" value="1"/>
</dbReference>
<keyword evidence="4" id="KW-1185">Reference proteome</keyword>